<dbReference type="AlphaFoldDB" id="A0A0A9FUN3"/>
<accession>A0A0A9FUN3</accession>
<proteinExistence type="predicted"/>
<protein>
    <submittedName>
        <fullName evidence="1">Uncharacterized protein</fullName>
    </submittedName>
</protein>
<sequence>MLRFYYLLLSNDRLIIEGMRLQLKTS</sequence>
<reference evidence="1" key="1">
    <citation type="submission" date="2014-09" db="EMBL/GenBank/DDBJ databases">
        <authorList>
            <person name="Magalhaes I.L.F."/>
            <person name="Oliveira U."/>
            <person name="Santos F.R."/>
            <person name="Vidigal T.H.D.A."/>
            <person name="Brescovit A.D."/>
            <person name="Santos A.J."/>
        </authorList>
    </citation>
    <scope>NUCLEOTIDE SEQUENCE</scope>
    <source>
        <tissue evidence="1">Shoot tissue taken approximately 20 cm above the soil surface</tissue>
    </source>
</reference>
<name>A0A0A9FUN3_ARUDO</name>
<organism evidence="1">
    <name type="scientific">Arundo donax</name>
    <name type="common">Giant reed</name>
    <name type="synonym">Donax arundinaceus</name>
    <dbReference type="NCBI Taxonomy" id="35708"/>
    <lineage>
        <taxon>Eukaryota</taxon>
        <taxon>Viridiplantae</taxon>
        <taxon>Streptophyta</taxon>
        <taxon>Embryophyta</taxon>
        <taxon>Tracheophyta</taxon>
        <taxon>Spermatophyta</taxon>
        <taxon>Magnoliopsida</taxon>
        <taxon>Liliopsida</taxon>
        <taxon>Poales</taxon>
        <taxon>Poaceae</taxon>
        <taxon>PACMAD clade</taxon>
        <taxon>Arundinoideae</taxon>
        <taxon>Arundineae</taxon>
        <taxon>Arundo</taxon>
    </lineage>
</organism>
<dbReference type="EMBL" id="GBRH01185878">
    <property type="protein sequence ID" value="JAE12018.1"/>
    <property type="molecule type" value="Transcribed_RNA"/>
</dbReference>
<evidence type="ECO:0000313" key="1">
    <source>
        <dbReference type="EMBL" id="JAE12018.1"/>
    </source>
</evidence>
<reference evidence="1" key="2">
    <citation type="journal article" date="2015" name="Data Brief">
        <title>Shoot transcriptome of the giant reed, Arundo donax.</title>
        <authorList>
            <person name="Barrero R.A."/>
            <person name="Guerrero F.D."/>
            <person name="Moolhuijzen P."/>
            <person name="Goolsby J.A."/>
            <person name="Tidwell J."/>
            <person name="Bellgard S.E."/>
            <person name="Bellgard M.I."/>
        </authorList>
    </citation>
    <scope>NUCLEOTIDE SEQUENCE</scope>
    <source>
        <tissue evidence="1">Shoot tissue taken approximately 20 cm above the soil surface</tissue>
    </source>
</reference>